<sequence>MHKPVTYLHETKTNHNPKSLGSHNLKPHDRTVLTTTPHNLSYPSFMITLKLNFRGIAYLPASCTRELNRVISTRQTWQSVDI</sequence>
<protein>
    <submittedName>
        <fullName evidence="2">Uncharacterized protein</fullName>
    </submittedName>
</protein>
<accession>A6LBG4</accession>
<evidence type="ECO:0000313" key="3">
    <source>
        <dbReference type="Proteomes" id="UP000000566"/>
    </source>
</evidence>
<feature type="region of interest" description="Disordered" evidence="1">
    <location>
        <begin position="1"/>
        <end position="26"/>
    </location>
</feature>
<dbReference type="HOGENOM" id="CLU_2555188_0_0_10"/>
<dbReference type="Proteomes" id="UP000000566">
    <property type="component" value="Chromosome"/>
</dbReference>
<proteinExistence type="predicted"/>
<organism evidence="2 3">
    <name type="scientific">Parabacteroides distasonis (strain ATCC 8503 / DSM 20701 / CIP 104284 / JCM 5825 / NCTC 11152)</name>
    <dbReference type="NCBI Taxonomy" id="435591"/>
    <lineage>
        <taxon>Bacteria</taxon>
        <taxon>Pseudomonadati</taxon>
        <taxon>Bacteroidota</taxon>
        <taxon>Bacteroidia</taxon>
        <taxon>Bacteroidales</taxon>
        <taxon>Tannerellaceae</taxon>
        <taxon>Parabacteroides</taxon>
    </lineage>
</organism>
<keyword evidence="3" id="KW-1185">Reference proteome</keyword>
<gene>
    <name evidence="2" type="ordered locus">BDI_1268</name>
</gene>
<dbReference type="EMBL" id="CP000140">
    <property type="protein sequence ID" value="ABR43028.1"/>
    <property type="molecule type" value="Genomic_DNA"/>
</dbReference>
<dbReference type="KEGG" id="pdi:BDI_1268"/>
<dbReference type="STRING" id="435591.BDI_1268"/>
<evidence type="ECO:0000313" key="2">
    <source>
        <dbReference type="EMBL" id="ABR43028.1"/>
    </source>
</evidence>
<name>A6LBG4_PARD8</name>
<reference evidence="2 3" key="1">
    <citation type="journal article" date="2007" name="PLoS Biol.">
        <title>Evolution of symbiotic bacteria in the distal human intestine.</title>
        <authorList>
            <person name="Xu J."/>
            <person name="Mahowald M.A."/>
            <person name="Ley R.E."/>
            <person name="Lozupone C.A."/>
            <person name="Hamady M."/>
            <person name="Martens E.C."/>
            <person name="Henrissat B."/>
            <person name="Coutinho P.M."/>
            <person name="Minx P."/>
            <person name="Latreille P."/>
            <person name="Cordum H."/>
            <person name="Van Brunt A."/>
            <person name="Kim K."/>
            <person name="Fulton R.S."/>
            <person name="Fulton L.A."/>
            <person name="Clifton S.W."/>
            <person name="Wilson R.K."/>
            <person name="Knight R.D."/>
            <person name="Gordon J.I."/>
        </authorList>
    </citation>
    <scope>NUCLEOTIDE SEQUENCE [LARGE SCALE GENOMIC DNA]</scope>
    <source>
        <strain evidence="3">ATCC 8503 / DSM 20701 / CIP 104284 / JCM 5825 / NCTC 11152</strain>
    </source>
</reference>
<evidence type="ECO:0000256" key="1">
    <source>
        <dbReference type="SAM" id="MobiDB-lite"/>
    </source>
</evidence>
<dbReference type="AlphaFoldDB" id="A6LBG4"/>
<dbReference type="PaxDb" id="435591-BDI_1268"/>